<dbReference type="HOGENOM" id="CLU_195666_0_0_1"/>
<protein>
    <submittedName>
        <fullName evidence="1">Uncharacterized protein</fullName>
    </submittedName>
</protein>
<reference evidence="1 2" key="1">
    <citation type="submission" date="2014-04" db="EMBL/GenBank/DDBJ databases">
        <authorList>
            <consortium name="DOE Joint Genome Institute"/>
            <person name="Kuo A."/>
            <person name="Kohler A."/>
            <person name="Jargeat P."/>
            <person name="Nagy L.G."/>
            <person name="Floudas D."/>
            <person name="Copeland A."/>
            <person name="Barry K.W."/>
            <person name="Cichocki N."/>
            <person name="Veneault-Fourrey C."/>
            <person name="LaButti K."/>
            <person name="Lindquist E.A."/>
            <person name="Lipzen A."/>
            <person name="Lundell T."/>
            <person name="Morin E."/>
            <person name="Murat C."/>
            <person name="Sun H."/>
            <person name="Tunlid A."/>
            <person name="Henrissat B."/>
            <person name="Grigoriev I.V."/>
            <person name="Hibbett D.S."/>
            <person name="Martin F."/>
            <person name="Nordberg H.P."/>
            <person name="Cantor M.N."/>
            <person name="Hua S.X."/>
        </authorList>
    </citation>
    <scope>NUCLEOTIDE SEQUENCE [LARGE SCALE GENOMIC DNA]</scope>
    <source>
        <strain evidence="1 2">Ve08.2h10</strain>
    </source>
</reference>
<name>A0A0D0DC85_9AGAM</name>
<evidence type="ECO:0000313" key="1">
    <source>
        <dbReference type="EMBL" id="KIK78279.1"/>
    </source>
</evidence>
<dbReference type="InParanoid" id="A0A0D0DC85"/>
<gene>
    <name evidence="1" type="ORF">PAXRUDRAFT_834631</name>
</gene>
<dbReference type="AlphaFoldDB" id="A0A0D0DC85"/>
<evidence type="ECO:0000313" key="2">
    <source>
        <dbReference type="Proteomes" id="UP000054538"/>
    </source>
</evidence>
<sequence>WRRLDERCGHEAQQIDSHLFRASLVLTCGTRGQRLSDMHISYLAPLESEQGSCEHIVSWRATC</sequence>
<proteinExistence type="predicted"/>
<dbReference type="Proteomes" id="UP000054538">
    <property type="component" value="Unassembled WGS sequence"/>
</dbReference>
<feature type="non-terminal residue" evidence="1">
    <location>
        <position position="63"/>
    </location>
</feature>
<dbReference type="EMBL" id="KN826643">
    <property type="protein sequence ID" value="KIK78279.1"/>
    <property type="molecule type" value="Genomic_DNA"/>
</dbReference>
<reference evidence="2" key="2">
    <citation type="submission" date="2015-01" db="EMBL/GenBank/DDBJ databases">
        <title>Evolutionary Origins and Diversification of the Mycorrhizal Mutualists.</title>
        <authorList>
            <consortium name="DOE Joint Genome Institute"/>
            <consortium name="Mycorrhizal Genomics Consortium"/>
            <person name="Kohler A."/>
            <person name="Kuo A."/>
            <person name="Nagy L.G."/>
            <person name="Floudas D."/>
            <person name="Copeland A."/>
            <person name="Barry K.W."/>
            <person name="Cichocki N."/>
            <person name="Veneault-Fourrey C."/>
            <person name="LaButti K."/>
            <person name="Lindquist E.A."/>
            <person name="Lipzen A."/>
            <person name="Lundell T."/>
            <person name="Morin E."/>
            <person name="Murat C."/>
            <person name="Riley R."/>
            <person name="Ohm R."/>
            <person name="Sun H."/>
            <person name="Tunlid A."/>
            <person name="Henrissat B."/>
            <person name="Grigoriev I.V."/>
            <person name="Hibbett D.S."/>
            <person name="Martin F."/>
        </authorList>
    </citation>
    <scope>NUCLEOTIDE SEQUENCE [LARGE SCALE GENOMIC DNA]</scope>
    <source>
        <strain evidence="2">Ve08.2h10</strain>
    </source>
</reference>
<accession>A0A0D0DC85</accession>
<organism evidence="1 2">
    <name type="scientific">Paxillus rubicundulus Ve08.2h10</name>
    <dbReference type="NCBI Taxonomy" id="930991"/>
    <lineage>
        <taxon>Eukaryota</taxon>
        <taxon>Fungi</taxon>
        <taxon>Dikarya</taxon>
        <taxon>Basidiomycota</taxon>
        <taxon>Agaricomycotina</taxon>
        <taxon>Agaricomycetes</taxon>
        <taxon>Agaricomycetidae</taxon>
        <taxon>Boletales</taxon>
        <taxon>Paxilineae</taxon>
        <taxon>Paxillaceae</taxon>
        <taxon>Paxillus</taxon>
    </lineage>
</organism>
<keyword evidence="2" id="KW-1185">Reference proteome</keyword>